<accession>A0ABN0Y2K2</accession>
<comment type="similarity">
    <text evidence="9">Belongs to the TrpF family.</text>
</comment>
<dbReference type="Gene3D" id="3.20.20.70">
    <property type="entry name" value="Aldolase class I"/>
    <property type="match status" value="1"/>
</dbReference>
<dbReference type="GO" id="GO:0016853">
    <property type="term" value="F:isomerase activity"/>
    <property type="evidence" value="ECO:0007669"/>
    <property type="project" value="UniProtKB-KW"/>
</dbReference>
<dbReference type="InterPro" id="IPR001240">
    <property type="entry name" value="PRAI_dom"/>
</dbReference>
<dbReference type="InterPro" id="IPR044643">
    <property type="entry name" value="TrpF_fam"/>
</dbReference>
<gene>
    <name evidence="9" type="primary">trpF</name>
    <name evidence="11" type="ORF">GCM10009093_03330</name>
</gene>
<dbReference type="Proteomes" id="UP001500791">
    <property type="component" value="Unassembled WGS sequence"/>
</dbReference>
<keyword evidence="6 9" id="KW-0822">Tryptophan biosynthesis</keyword>
<keyword evidence="8 9" id="KW-0413">Isomerase</keyword>
<keyword evidence="5 9" id="KW-0028">Amino-acid biosynthesis</keyword>
<dbReference type="InterPro" id="IPR011060">
    <property type="entry name" value="RibuloseP-bd_barrel"/>
</dbReference>
<keyword evidence="12" id="KW-1185">Reference proteome</keyword>
<comment type="caution">
    <text evidence="11">The sequence shown here is derived from an EMBL/GenBank/DDBJ whole genome shotgun (WGS) entry which is preliminary data.</text>
</comment>
<dbReference type="EC" id="5.3.1.24" evidence="3 9"/>
<dbReference type="CDD" id="cd00405">
    <property type="entry name" value="PRAI"/>
    <property type="match status" value="1"/>
</dbReference>
<proteinExistence type="inferred from homology"/>
<evidence type="ECO:0000256" key="1">
    <source>
        <dbReference type="ARBA" id="ARBA00001164"/>
    </source>
</evidence>
<dbReference type="NCBIfam" id="NF002295">
    <property type="entry name" value="PRK01222.1-1"/>
    <property type="match status" value="1"/>
</dbReference>
<comment type="catalytic activity">
    <reaction evidence="1 9">
        <text>N-(5-phospho-beta-D-ribosyl)anthranilate = 1-(2-carboxyphenylamino)-1-deoxy-D-ribulose 5-phosphate</text>
        <dbReference type="Rhea" id="RHEA:21540"/>
        <dbReference type="ChEBI" id="CHEBI:18277"/>
        <dbReference type="ChEBI" id="CHEBI:58613"/>
        <dbReference type="EC" id="5.3.1.24"/>
    </reaction>
</comment>
<comment type="pathway">
    <text evidence="2 9">Amino-acid biosynthesis; L-tryptophan biosynthesis; L-tryptophan from chorismate: step 3/5.</text>
</comment>
<dbReference type="InterPro" id="IPR013785">
    <property type="entry name" value="Aldolase_TIM"/>
</dbReference>
<dbReference type="PANTHER" id="PTHR42894">
    <property type="entry name" value="N-(5'-PHOSPHORIBOSYL)ANTHRANILATE ISOMERASE"/>
    <property type="match status" value="1"/>
</dbReference>
<evidence type="ECO:0000313" key="11">
    <source>
        <dbReference type="EMBL" id="GAA0379669.1"/>
    </source>
</evidence>
<dbReference type="HAMAP" id="MF_00135">
    <property type="entry name" value="PRAI"/>
    <property type="match status" value="1"/>
</dbReference>
<organism evidence="11 12">
    <name type="scientific">Brevundimonas terrae</name>
    <dbReference type="NCBI Taxonomy" id="363631"/>
    <lineage>
        <taxon>Bacteria</taxon>
        <taxon>Pseudomonadati</taxon>
        <taxon>Pseudomonadota</taxon>
        <taxon>Alphaproteobacteria</taxon>
        <taxon>Caulobacterales</taxon>
        <taxon>Caulobacteraceae</taxon>
        <taxon>Brevundimonas</taxon>
    </lineage>
</organism>
<evidence type="ECO:0000256" key="3">
    <source>
        <dbReference type="ARBA" id="ARBA00012572"/>
    </source>
</evidence>
<dbReference type="PANTHER" id="PTHR42894:SF1">
    <property type="entry name" value="N-(5'-PHOSPHORIBOSYL)ANTHRANILATE ISOMERASE"/>
    <property type="match status" value="1"/>
</dbReference>
<sequence length="214" mass="22332">MTEVKICGLTTPETLEAALVGGAAYVGAVIFPKSPRHIEPEAAAELFAMARGRAAVVAVVVDPDDALLGRIATSLMPDFIQLHGNETPQRAAEVRALTGAKIIKALPIREDADFAAVPAWTKAADILLFDAKPPKGSELPGGVGHSFDWSLMANRALAARWFLAGGLDGTNLGEALRITGASMVDVSSGVESAPGVKDIPLIRKFLDAARQALA</sequence>
<name>A0ABN0Y2K2_9CAUL</name>
<keyword evidence="7 9" id="KW-0057">Aromatic amino acid biosynthesis</keyword>
<evidence type="ECO:0000256" key="7">
    <source>
        <dbReference type="ARBA" id="ARBA00023141"/>
    </source>
</evidence>
<evidence type="ECO:0000256" key="4">
    <source>
        <dbReference type="ARBA" id="ARBA00022272"/>
    </source>
</evidence>
<evidence type="ECO:0000256" key="2">
    <source>
        <dbReference type="ARBA" id="ARBA00004664"/>
    </source>
</evidence>
<protein>
    <recommendedName>
        <fullName evidence="4 9">N-(5'-phosphoribosyl)anthranilate isomerase</fullName>
        <shortName evidence="9">PRAI</shortName>
        <ecNumber evidence="3 9">5.3.1.24</ecNumber>
    </recommendedName>
</protein>
<evidence type="ECO:0000256" key="9">
    <source>
        <dbReference type="HAMAP-Rule" id="MF_00135"/>
    </source>
</evidence>
<evidence type="ECO:0000256" key="8">
    <source>
        <dbReference type="ARBA" id="ARBA00023235"/>
    </source>
</evidence>
<evidence type="ECO:0000256" key="5">
    <source>
        <dbReference type="ARBA" id="ARBA00022605"/>
    </source>
</evidence>
<dbReference type="SUPFAM" id="SSF51366">
    <property type="entry name" value="Ribulose-phoshate binding barrel"/>
    <property type="match status" value="1"/>
</dbReference>
<evidence type="ECO:0000259" key="10">
    <source>
        <dbReference type="Pfam" id="PF00697"/>
    </source>
</evidence>
<evidence type="ECO:0000256" key="6">
    <source>
        <dbReference type="ARBA" id="ARBA00022822"/>
    </source>
</evidence>
<dbReference type="Pfam" id="PF00697">
    <property type="entry name" value="PRAI"/>
    <property type="match status" value="1"/>
</dbReference>
<dbReference type="RefSeq" id="WP_167176057.1">
    <property type="nucleotide sequence ID" value="NZ_BAAAEJ010000003.1"/>
</dbReference>
<dbReference type="EMBL" id="BAAAEJ010000003">
    <property type="protein sequence ID" value="GAA0379669.1"/>
    <property type="molecule type" value="Genomic_DNA"/>
</dbReference>
<reference evidence="11 12" key="1">
    <citation type="journal article" date="2019" name="Int. J. Syst. Evol. Microbiol.">
        <title>The Global Catalogue of Microorganisms (GCM) 10K type strain sequencing project: providing services to taxonomists for standard genome sequencing and annotation.</title>
        <authorList>
            <consortium name="The Broad Institute Genomics Platform"/>
            <consortium name="The Broad Institute Genome Sequencing Center for Infectious Disease"/>
            <person name="Wu L."/>
            <person name="Ma J."/>
        </authorList>
    </citation>
    <scope>NUCLEOTIDE SEQUENCE [LARGE SCALE GENOMIC DNA]</scope>
    <source>
        <strain evidence="11 12">JCM 13476</strain>
    </source>
</reference>
<feature type="domain" description="N-(5'phosphoribosyl) anthranilate isomerase (PRAI)" evidence="10">
    <location>
        <begin position="4"/>
        <end position="207"/>
    </location>
</feature>
<evidence type="ECO:0000313" key="12">
    <source>
        <dbReference type="Proteomes" id="UP001500791"/>
    </source>
</evidence>